<keyword evidence="4" id="KW-1185">Reference proteome</keyword>
<dbReference type="OrthoDB" id="6408997at2759"/>
<gene>
    <name evidence="3" type="ORF">HPBE_LOCUS18668</name>
</gene>
<dbReference type="Proteomes" id="UP000050761">
    <property type="component" value="Unassembled WGS sequence"/>
</dbReference>
<evidence type="ECO:0000313" key="3">
    <source>
        <dbReference type="EMBL" id="VDP12475.1"/>
    </source>
</evidence>
<evidence type="ECO:0000313" key="4">
    <source>
        <dbReference type="Proteomes" id="UP000050761"/>
    </source>
</evidence>
<protein>
    <submittedName>
        <fullName evidence="5">BACK domain-containing protein</fullName>
    </submittedName>
</protein>
<organism evidence="4 5">
    <name type="scientific">Heligmosomoides polygyrus</name>
    <name type="common">Parasitic roundworm</name>
    <dbReference type="NCBI Taxonomy" id="6339"/>
    <lineage>
        <taxon>Eukaryota</taxon>
        <taxon>Metazoa</taxon>
        <taxon>Ecdysozoa</taxon>
        <taxon>Nematoda</taxon>
        <taxon>Chromadorea</taxon>
        <taxon>Rhabditida</taxon>
        <taxon>Rhabditina</taxon>
        <taxon>Rhabditomorpha</taxon>
        <taxon>Strongyloidea</taxon>
        <taxon>Heligmosomidae</taxon>
        <taxon>Heligmosomoides</taxon>
    </lineage>
</organism>
<dbReference type="AlphaFoldDB" id="A0A183G9P1"/>
<name>A0A183G9P1_HELPZ</name>
<proteinExistence type="predicted"/>
<feature type="compositionally biased region" description="Basic and acidic residues" evidence="1">
    <location>
        <begin position="99"/>
        <end position="113"/>
    </location>
</feature>
<evidence type="ECO:0000313" key="5">
    <source>
        <dbReference type="WBParaSite" id="HPBE_0001866901-mRNA-1"/>
    </source>
</evidence>
<dbReference type="Gene3D" id="1.25.40.420">
    <property type="match status" value="1"/>
</dbReference>
<dbReference type="EMBL" id="UZAH01030836">
    <property type="protein sequence ID" value="VDP12475.1"/>
    <property type="molecule type" value="Genomic_DNA"/>
</dbReference>
<dbReference type="Pfam" id="PF07707">
    <property type="entry name" value="BACK"/>
    <property type="match status" value="1"/>
</dbReference>
<dbReference type="GO" id="GO:0005737">
    <property type="term" value="C:cytoplasm"/>
    <property type="evidence" value="ECO:0007669"/>
    <property type="project" value="TreeGrafter"/>
</dbReference>
<sequence>MFPTVSLRTVMEMLSRDTFYAPEIEIFRALASWIQAQRVMLPDLLLQILKQLISSKSLRLHLMSQKELLTTVRRSEVFAAISGELSKCILDAMELKDSDTYPRRHQPPRDTYPRRHQPPGMCL</sequence>
<dbReference type="InterPro" id="IPR011705">
    <property type="entry name" value="BACK"/>
</dbReference>
<reference evidence="3 4" key="1">
    <citation type="submission" date="2018-11" db="EMBL/GenBank/DDBJ databases">
        <authorList>
            <consortium name="Pathogen Informatics"/>
        </authorList>
    </citation>
    <scope>NUCLEOTIDE SEQUENCE [LARGE SCALE GENOMIC DNA]</scope>
</reference>
<evidence type="ECO:0000256" key="1">
    <source>
        <dbReference type="SAM" id="MobiDB-lite"/>
    </source>
</evidence>
<dbReference type="InterPro" id="IPR052407">
    <property type="entry name" value="BTB_POZ_domain_cont_9"/>
</dbReference>
<reference evidence="5" key="2">
    <citation type="submission" date="2019-09" db="UniProtKB">
        <authorList>
            <consortium name="WormBaseParasite"/>
        </authorList>
    </citation>
    <scope>IDENTIFICATION</scope>
</reference>
<feature type="region of interest" description="Disordered" evidence="1">
    <location>
        <begin position="99"/>
        <end position="123"/>
    </location>
</feature>
<dbReference type="PANTHER" id="PTHR46306">
    <property type="entry name" value="BTB/POZ DOMAIN-CONTAINING PROTEIN 9"/>
    <property type="match status" value="1"/>
</dbReference>
<dbReference type="PANTHER" id="PTHR46306:SF1">
    <property type="entry name" value="BTB_POZ DOMAIN-CONTAINING PROTEIN 9"/>
    <property type="match status" value="1"/>
</dbReference>
<evidence type="ECO:0000259" key="2">
    <source>
        <dbReference type="Pfam" id="PF07707"/>
    </source>
</evidence>
<feature type="domain" description="BACK" evidence="2">
    <location>
        <begin position="2"/>
        <end position="69"/>
    </location>
</feature>
<dbReference type="WBParaSite" id="HPBE_0001866901-mRNA-1">
    <property type="protein sequence ID" value="HPBE_0001866901-mRNA-1"/>
    <property type="gene ID" value="HPBE_0001866901"/>
</dbReference>
<accession>A0A183G9P1</accession>
<accession>A0A3P8C232</accession>